<gene>
    <name evidence="3" type="ORF">NT2_06_01680</name>
</gene>
<keyword evidence="2" id="KW-0449">Lipoprotein</keyword>
<dbReference type="GO" id="GO:0005886">
    <property type="term" value="C:plasma membrane"/>
    <property type="evidence" value="ECO:0007669"/>
    <property type="project" value="UniProtKB-SubCell"/>
</dbReference>
<comment type="similarity">
    <text evidence="1 2">Belongs to the outer membrane factor (OMF) (TC 1.B.17) family.</text>
</comment>
<evidence type="ECO:0000256" key="2">
    <source>
        <dbReference type="RuleBase" id="RU362097"/>
    </source>
</evidence>
<dbReference type="SUPFAM" id="SSF56954">
    <property type="entry name" value="Outer membrane efflux proteins (OEP)"/>
    <property type="match status" value="1"/>
</dbReference>
<keyword evidence="2" id="KW-0564">Palmitate</keyword>
<keyword evidence="4" id="KW-1185">Reference proteome</keyword>
<evidence type="ECO:0000313" key="4">
    <source>
        <dbReference type="Proteomes" id="UP000016568"/>
    </source>
</evidence>
<dbReference type="Gene3D" id="1.20.1600.10">
    <property type="entry name" value="Outer membrane efflux proteins (OEP)"/>
    <property type="match status" value="1"/>
</dbReference>
<accession>U3A4Q0</accession>
<keyword evidence="2" id="KW-0812">Transmembrane</keyword>
<protein>
    <submittedName>
        <fullName evidence="3">Putative outer membrane efflux protein</fullName>
    </submittedName>
</protein>
<dbReference type="EMBL" id="BASZ01000006">
    <property type="protein sequence ID" value="GAD49728.1"/>
    <property type="molecule type" value="Genomic_DNA"/>
</dbReference>
<organism evidence="3 4">
    <name type="scientific">Caenibius tardaugens NBRC 16725</name>
    <dbReference type="NCBI Taxonomy" id="1219035"/>
    <lineage>
        <taxon>Bacteria</taxon>
        <taxon>Pseudomonadati</taxon>
        <taxon>Pseudomonadota</taxon>
        <taxon>Alphaproteobacteria</taxon>
        <taxon>Sphingomonadales</taxon>
        <taxon>Erythrobacteraceae</taxon>
        <taxon>Caenibius</taxon>
    </lineage>
</organism>
<reference evidence="3 4" key="1">
    <citation type="submission" date="2013-09" db="EMBL/GenBank/DDBJ databases">
        <title>Whole genome shotgun sequence of Novosphingobium tardaugens NBRC 16725.</title>
        <authorList>
            <person name="Isaki S."/>
            <person name="Hosoyama A."/>
            <person name="Tsuchikane K."/>
            <person name="Katsumata H."/>
            <person name="Ando Y."/>
            <person name="Yamazaki S."/>
            <person name="Fujita N."/>
        </authorList>
    </citation>
    <scope>NUCLEOTIDE SEQUENCE [LARGE SCALE GENOMIC DNA]</scope>
    <source>
        <strain evidence="3 4">NBRC 16725</strain>
    </source>
</reference>
<comment type="caution">
    <text evidence="3">The sequence shown here is derived from an EMBL/GenBank/DDBJ whole genome shotgun (WGS) entry which is preliminary data.</text>
</comment>
<keyword evidence="2" id="KW-0472">Membrane</keyword>
<dbReference type="PANTHER" id="PTHR30203">
    <property type="entry name" value="OUTER MEMBRANE CATION EFFLUX PROTEIN"/>
    <property type="match status" value="1"/>
</dbReference>
<evidence type="ECO:0000313" key="3">
    <source>
        <dbReference type="EMBL" id="GAD49728.1"/>
    </source>
</evidence>
<dbReference type="eggNOG" id="COG1538">
    <property type="taxonomic scope" value="Bacteria"/>
</dbReference>
<dbReference type="Proteomes" id="UP000016568">
    <property type="component" value="Unassembled WGS sequence"/>
</dbReference>
<name>U3A4Q0_9SPHN</name>
<dbReference type="PANTHER" id="PTHR30203:SF33">
    <property type="entry name" value="BLR4455 PROTEIN"/>
    <property type="match status" value="1"/>
</dbReference>
<dbReference type="Pfam" id="PF02321">
    <property type="entry name" value="OEP"/>
    <property type="match status" value="2"/>
</dbReference>
<dbReference type="Gene3D" id="2.20.200.10">
    <property type="entry name" value="Outer membrane efflux proteins (OEP)"/>
    <property type="match status" value="1"/>
</dbReference>
<keyword evidence="2" id="KW-1134">Transmembrane beta strand</keyword>
<dbReference type="InterPro" id="IPR003423">
    <property type="entry name" value="OMP_efflux"/>
</dbReference>
<comment type="subcellular location">
    <subcellularLocation>
        <location evidence="2">Cell membrane</location>
        <topology evidence="2">Lipid-anchor</topology>
    </subcellularLocation>
</comment>
<dbReference type="NCBIfam" id="TIGR01845">
    <property type="entry name" value="outer_NodT"/>
    <property type="match status" value="1"/>
</dbReference>
<dbReference type="GO" id="GO:0015562">
    <property type="term" value="F:efflux transmembrane transporter activity"/>
    <property type="evidence" value="ECO:0007669"/>
    <property type="project" value="InterPro"/>
</dbReference>
<dbReference type="InterPro" id="IPR010131">
    <property type="entry name" value="MdtP/NodT-like"/>
</dbReference>
<dbReference type="AlphaFoldDB" id="U3A4Q0"/>
<sequence>MRKSGVVHLKAARWQRAAGCKTAIPISVTLALLLAGCSFAPAHVRPALPIPETFAGQPSNGPAIARIGWQDFFREPQLQALIGEALANNRDIRIATGRVAEARAAWRIEGSTLYPQVAAVGTGTRGHTPADLSVTGRAVTGNQIYAQLSAGWEIDFWGRLRNLRDAARGQYLATEEARRAVATDLVAQVANGYLLEREYEERVAIATRTIATREESLRIMRRRYEVGSGSKLEMTQAQTLLARAQATLQSLDQDREVNRNALALLVGRPVDIAPGRLDMMEGAPDIVLPVGLPSELLVNRPDVVAAEYILRAANANIGAARAAFFPRISLTGAFGTASSELDGLFKGGSGAWNFGPTISVPIFNAGQLAGNLDVAKARRDIAVADYERTVQSAFRDVSDALVRRRQLKLQTESVRTMLEALRERARLAQLRFDNGRSAYLEVLDAQRDLFDTEQTLVQLRRAELASGIALYAALGGGFVANPAFDVNTTQTGKHEQ</sequence>
<evidence type="ECO:0000256" key="1">
    <source>
        <dbReference type="ARBA" id="ARBA00007613"/>
    </source>
</evidence>
<proteinExistence type="inferred from homology"/>